<feature type="region of interest" description="Disordered" evidence="10">
    <location>
        <begin position="152"/>
        <end position="171"/>
    </location>
</feature>
<name>R4XAU6_TAPDE</name>
<dbReference type="Proteomes" id="UP000013776">
    <property type="component" value="Unassembled WGS sequence"/>
</dbReference>
<dbReference type="STRING" id="1097556.R4XAU6"/>
<protein>
    <recommendedName>
        <fullName evidence="6">Thioredoxin peroxidase</fullName>
    </recommendedName>
    <alternativeName>
        <fullName evidence="7">Thioredoxin-dependent peroxiredoxin</fullName>
    </alternativeName>
</protein>
<gene>
    <name evidence="12" type="ORF">TAPDE_003122</name>
</gene>
<evidence type="ECO:0000256" key="9">
    <source>
        <dbReference type="RuleBase" id="RU366011"/>
    </source>
</evidence>
<dbReference type="InterPro" id="IPR013740">
    <property type="entry name" value="Redoxin"/>
</dbReference>
<dbReference type="GO" id="GO:0005739">
    <property type="term" value="C:mitochondrion"/>
    <property type="evidence" value="ECO:0007669"/>
    <property type="project" value="TreeGrafter"/>
</dbReference>
<sequence length="171" mass="18356">MSVEVGKPFPNTTFNYVSYVPESESLTSCGRPGPLDTAKEWSDKTVVLVGVPGAFTPTCQANHIPAFLAKMGDLKAKADVVAIVSANDPFVMSAWGKANGIKDEILMLCDPNLKWGKQTGYDLDLSSFGIGQRLTRFGMIIKNGTVVYAEKEPNPSAQPTVSSAENLLSKL</sequence>
<reference evidence="12 13" key="1">
    <citation type="journal article" date="2013" name="MBio">
        <title>Genome sequencing of the plant pathogen Taphrina deformans, the causal agent of peach leaf curl.</title>
        <authorList>
            <person name="Cisse O.H."/>
            <person name="Almeida J.M.G.C.F."/>
            <person name="Fonseca A."/>
            <person name="Kumar A.A."/>
            <person name="Salojaervi J."/>
            <person name="Overmyer K."/>
            <person name="Hauser P.M."/>
            <person name="Pagni M."/>
        </authorList>
    </citation>
    <scope>NUCLEOTIDE SEQUENCE [LARGE SCALE GENOMIC DNA]</scope>
    <source>
        <strain evidence="13">PYCC 5710 / ATCC 11124 / CBS 356.35 / IMI 108563 / JCM 9778 / NBRC 8474</strain>
    </source>
</reference>
<dbReference type="InterPro" id="IPR037944">
    <property type="entry name" value="PRX5-like"/>
</dbReference>
<keyword evidence="4 9" id="KW-0560">Oxidoreductase</keyword>
<dbReference type="GO" id="GO:0045454">
    <property type="term" value="P:cell redox homeostasis"/>
    <property type="evidence" value="ECO:0007669"/>
    <property type="project" value="TreeGrafter"/>
</dbReference>
<evidence type="ECO:0000256" key="8">
    <source>
        <dbReference type="PIRSR" id="PIRSR637944-1"/>
    </source>
</evidence>
<dbReference type="PANTHER" id="PTHR10430:SF16">
    <property type="entry name" value="PEROXIREDOXIN-5, MITOCHONDRIAL"/>
    <property type="match status" value="1"/>
</dbReference>
<evidence type="ECO:0000256" key="4">
    <source>
        <dbReference type="ARBA" id="ARBA00023002"/>
    </source>
</evidence>
<keyword evidence="2 9" id="KW-0575">Peroxidase</keyword>
<dbReference type="InterPro" id="IPR013766">
    <property type="entry name" value="Thioredoxin_domain"/>
</dbReference>
<dbReference type="CDD" id="cd03013">
    <property type="entry name" value="PRX5_like"/>
    <property type="match status" value="1"/>
</dbReference>
<dbReference type="GO" id="GO:0042744">
    <property type="term" value="P:hydrogen peroxide catabolic process"/>
    <property type="evidence" value="ECO:0007669"/>
    <property type="project" value="TreeGrafter"/>
</dbReference>
<dbReference type="FunFam" id="3.40.30.10:FF:000020">
    <property type="entry name" value="Peroxiredoxin"/>
    <property type="match status" value="1"/>
</dbReference>
<dbReference type="Gene3D" id="3.40.30.10">
    <property type="entry name" value="Glutaredoxin"/>
    <property type="match status" value="1"/>
</dbReference>
<dbReference type="OrthoDB" id="195498at2759"/>
<keyword evidence="13" id="KW-1185">Reference proteome</keyword>
<comment type="function">
    <text evidence="9">Thiol-specific peroxidase that catalyzes the reduction of hydrogen peroxide and organic hydroperoxides to water and alcohols, respectively. Plays a role in cell protection against oxidative stress by detoxifying peroxides.</text>
</comment>
<keyword evidence="3 9" id="KW-0049">Antioxidant</keyword>
<evidence type="ECO:0000256" key="2">
    <source>
        <dbReference type="ARBA" id="ARBA00022559"/>
    </source>
</evidence>
<evidence type="ECO:0000313" key="12">
    <source>
        <dbReference type="EMBL" id="CCG82984.1"/>
    </source>
</evidence>
<evidence type="ECO:0000259" key="11">
    <source>
        <dbReference type="PROSITE" id="PS51352"/>
    </source>
</evidence>
<dbReference type="EMBL" id="CAHR02000116">
    <property type="protein sequence ID" value="CCG82984.1"/>
    <property type="molecule type" value="Genomic_DNA"/>
</dbReference>
<evidence type="ECO:0000256" key="5">
    <source>
        <dbReference type="ARBA" id="ARBA00023284"/>
    </source>
</evidence>
<dbReference type="VEuPathDB" id="FungiDB:TAPDE_003122"/>
<dbReference type="GO" id="GO:0034599">
    <property type="term" value="P:cellular response to oxidative stress"/>
    <property type="evidence" value="ECO:0007669"/>
    <property type="project" value="InterPro"/>
</dbReference>
<evidence type="ECO:0000256" key="6">
    <source>
        <dbReference type="ARBA" id="ARBA00032824"/>
    </source>
</evidence>
<dbReference type="PANTHER" id="PTHR10430">
    <property type="entry name" value="PEROXIREDOXIN"/>
    <property type="match status" value="1"/>
</dbReference>
<feature type="domain" description="Thioredoxin" evidence="11">
    <location>
        <begin position="3"/>
        <end position="171"/>
    </location>
</feature>
<dbReference type="AlphaFoldDB" id="R4XAU6"/>
<dbReference type="Pfam" id="PF08534">
    <property type="entry name" value="Redoxin"/>
    <property type="match status" value="1"/>
</dbReference>
<feature type="active site" description="Cysteine sulfenic acid (-SOH) intermediate" evidence="8">
    <location>
        <position position="59"/>
    </location>
</feature>
<dbReference type="eggNOG" id="KOG0541">
    <property type="taxonomic scope" value="Eukaryota"/>
</dbReference>
<dbReference type="GO" id="GO:0008379">
    <property type="term" value="F:thioredoxin peroxidase activity"/>
    <property type="evidence" value="ECO:0007669"/>
    <property type="project" value="InterPro"/>
</dbReference>
<evidence type="ECO:0000256" key="10">
    <source>
        <dbReference type="SAM" id="MobiDB-lite"/>
    </source>
</evidence>
<comment type="caution">
    <text evidence="12">The sequence shown here is derived from an EMBL/GenBank/DDBJ whole genome shotgun (WGS) entry which is preliminary data.</text>
</comment>
<evidence type="ECO:0000256" key="1">
    <source>
        <dbReference type="ARBA" id="ARBA00010505"/>
    </source>
</evidence>
<dbReference type="PROSITE" id="PS51352">
    <property type="entry name" value="THIOREDOXIN_2"/>
    <property type="match status" value="1"/>
</dbReference>
<feature type="compositionally biased region" description="Polar residues" evidence="10">
    <location>
        <begin position="155"/>
        <end position="171"/>
    </location>
</feature>
<evidence type="ECO:0000313" key="13">
    <source>
        <dbReference type="Proteomes" id="UP000013776"/>
    </source>
</evidence>
<dbReference type="InterPro" id="IPR036249">
    <property type="entry name" value="Thioredoxin-like_sf"/>
</dbReference>
<proteinExistence type="inferred from homology"/>
<evidence type="ECO:0000256" key="3">
    <source>
        <dbReference type="ARBA" id="ARBA00022862"/>
    </source>
</evidence>
<comment type="similarity">
    <text evidence="1 9">Belongs to the peroxiredoxin family. Prx5 subfamily.</text>
</comment>
<keyword evidence="5 9" id="KW-0676">Redox-active center</keyword>
<dbReference type="GO" id="GO:0005777">
    <property type="term" value="C:peroxisome"/>
    <property type="evidence" value="ECO:0007669"/>
    <property type="project" value="TreeGrafter"/>
</dbReference>
<evidence type="ECO:0000256" key="7">
    <source>
        <dbReference type="ARBA" id="ARBA00079296"/>
    </source>
</evidence>
<organism evidence="12 13">
    <name type="scientific">Taphrina deformans (strain PYCC 5710 / ATCC 11124 / CBS 356.35 / IMI 108563 / JCM 9778 / NBRC 8474)</name>
    <name type="common">Peach leaf curl fungus</name>
    <name type="synonym">Lalaria deformans</name>
    <dbReference type="NCBI Taxonomy" id="1097556"/>
    <lineage>
        <taxon>Eukaryota</taxon>
        <taxon>Fungi</taxon>
        <taxon>Dikarya</taxon>
        <taxon>Ascomycota</taxon>
        <taxon>Taphrinomycotina</taxon>
        <taxon>Taphrinomycetes</taxon>
        <taxon>Taphrinales</taxon>
        <taxon>Taphrinaceae</taxon>
        <taxon>Taphrina</taxon>
    </lineage>
</organism>
<accession>R4XAU6</accession>
<dbReference type="SUPFAM" id="SSF52833">
    <property type="entry name" value="Thioredoxin-like"/>
    <property type="match status" value="1"/>
</dbReference>